<gene>
    <name evidence="2" type="ORF">Ddye_011685</name>
</gene>
<evidence type="ECO:0000259" key="1">
    <source>
        <dbReference type="Pfam" id="PF22776"/>
    </source>
</evidence>
<protein>
    <recommendedName>
        <fullName evidence="1">K+ potassium transporter C-terminal domain-containing protein</fullName>
    </recommendedName>
</protein>
<dbReference type="PANTHER" id="PTHR30540">
    <property type="entry name" value="OSMOTIC STRESS POTASSIUM TRANSPORTER"/>
    <property type="match status" value="1"/>
</dbReference>
<dbReference type="Proteomes" id="UP001280121">
    <property type="component" value="Unassembled WGS sequence"/>
</dbReference>
<reference evidence="2" key="1">
    <citation type="journal article" date="2023" name="Plant J.">
        <title>Genome sequences and population genomics provide insights into the demographic history, inbreeding, and mutation load of two 'living fossil' tree species of Dipteronia.</title>
        <authorList>
            <person name="Feng Y."/>
            <person name="Comes H.P."/>
            <person name="Chen J."/>
            <person name="Zhu S."/>
            <person name="Lu R."/>
            <person name="Zhang X."/>
            <person name="Li P."/>
            <person name="Qiu J."/>
            <person name="Olsen K.M."/>
            <person name="Qiu Y."/>
        </authorList>
    </citation>
    <scope>NUCLEOTIDE SEQUENCE</scope>
    <source>
        <strain evidence="2">KIB01</strain>
    </source>
</reference>
<feature type="domain" description="K+ potassium transporter C-terminal" evidence="1">
    <location>
        <begin position="38"/>
        <end position="116"/>
    </location>
</feature>
<keyword evidence="3" id="KW-1185">Reference proteome</keyword>
<dbReference type="GO" id="GO:0015079">
    <property type="term" value="F:potassium ion transmembrane transporter activity"/>
    <property type="evidence" value="ECO:0007669"/>
    <property type="project" value="InterPro"/>
</dbReference>
<dbReference type="InterPro" id="IPR053952">
    <property type="entry name" value="K_trans_C"/>
</dbReference>
<organism evidence="2 3">
    <name type="scientific">Dipteronia dyeriana</name>
    <dbReference type="NCBI Taxonomy" id="168575"/>
    <lineage>
        <taxon>Eukaryota</taxon>
        <taxon>Viridiplantae</taxon>
        <taxon>Streptophyta</taxon>
        <taxon>Embryophyta</taxon>
        <taxon>Tracheophyta</taxon>
        <taxon>Spermatophyta</taxon>
        <taxon>Magnoliopsida</taxon>
        <taxon>eudicotyledons</taxon>
        <taxon>Gunneridae</taxon>
        <taxon>Pentapetalae</taxon>
        <taxon>rosids</taxon>
        <taxon>malvids</taxon>
        <taxon>Sapindales</taxon>
        <taxon>Sapindaceae</taxon>
        <taxon>Hippocastanoideae</taxon>
        <taxon>Acereae</taxon>
        <taxon>Dipteronia</taxon>
    </lineage>
</organism>
<evidence type="ECO:0000313" key="3">
    <source>
        <dbReference type="Proteomes" id="UP001280121"/>
    </source>
</evidence>
<dbReference type="PANTHER" id="PTHR30540:SF87">
    <property type="entry name" value="POTASSIUM TRANSPORTER"/>
    <property type="match status" value="1"/>
</dbReference>
<accession>A0AAD9X2Y2</accession>
<name>A0AAD9X2Y2_9ROSI</name>
<dbReference type="EMBL" id="JANJYI010000004">
    <property type="protein sequence ID" value="KAK2651829.1"/>
    <property type="molecule type" value="Genomic_DNA"/>
</dbReference>
<comment type="caution">
    <text evidence="2">The sequence shown here is derived from an EMBL/GenBank/DDBJ whole genome shotgun (WGS) entry which is preliminary data.</text>
</comment>
<dbReference type="Pfam" id="PF22776">
    <property type="entry name" value="K_trans_C"/>
    <property type="match status" value="1"/>
</dbReference>
<sequence>MFVWNNVHRKNYYDELERKTSPKRLKEIAIDRNTYRIPGLAMFYSELVQGIPPIFKHYEANVPALHSILVFISMKLFPISKVPLEKRFIFRRVEQKELNVFRYVSRYGYTDVQNKEKEQFESMLIEKGVYH</sequence>
<dbReference type="GO" id="GO:0016020">
    <property type="term" value="C:membrane"/>
    <property type="evidence" value="ECO:0007669"/>
    <property type="project" value="InterPro"/>
</dbReference>
<evidence type="ECO:0000313" key="2">
    <source>
        <dbReference type="EMBL" id="KAK2651829.1"/>
    </source>
</evidence>
<dbReference type="InterPro" id="IPR003855">
    <property type="entry name" value="K+_transporter"/>
</dbReference>
<dbReference type="AlphaFoldDB" id="A0AAD9X2Y2"/>
<proteinExistence type="predicted"/>